<evidence type="ECO:0000313" key="10">
    <source>
        <dbReference type="Proteomes" id="UP000612893"/>
    </source>
</evidence>
<dbReference type="InterPro" id="IPR000515">
    <property type="entry name" value="MetI-like"/>
</dbReference>
<dbReference type="SUPFAM" id="SSF161098">
    <property type="entry name" value="MetI-like"/>
    <property type="match status" value="1"/>
</dbReference>
<evidence type="ECO:0000256" key="7">
    <source>
        <dbReference type="RuleBase" id="RU363032"/>
    </source>
</evidence>
<reference evidence="9" key="1">
    <citation type="submission" date="2020-10" db="EMBL/GenBank/DDBJ databases">
        <title>Ca. Dormibacterota MAGs.</title>
        <authorList>
            <person name="Montgomery K."/>
        </authorList>
    </citation>
    <scope>NUCLEOTIDE SEQUENCE [LARGE SCALE GENOMIC DNA]</scope>
    <source>
        <strain evidence="9">SC8812_S17_10</strain>
    </source>
</reference>
<dbReference type="CDD" id="cd06261">
    <property type="entry name" value="TM_PBP2"/>
    <property type="match status" value="1"/>
</dbReference>
<dbReference type="InterPro" id="IPR035906">
    <property type="entry name" value="MetI-like_sf"/>
</dbReference>
<feature type="transmembrane region" description="Helical" evidence="7">
    <location>
        <begin position="154"/>
        <end position="179"/>
    </location>
</feature>
<dbReference type="AlphaFoldDB" id="A0A934K9Y5"/>
<dbReference type="Pfam" id="PF00528">
    <property type="entry name" value="BPD_transp_1"/>
    <property type="match status" value="1"/>
</dbReference>
<comment type="caution">
    <text evidence="9">The sequence shown here is derived from an EMBL/GenBank/DDBJ whole genome shotgun (WGS) entry which is preliminary data.</text>
</comment>
<feature type="transmembrane region" description="Helical" evidence="7">
    <location>
        <begin position="89"/>
        <end position="113"/>
    </location>
</feature>
<keyword evidence="3" id="KW-1003">Cell membrane</keyword>
<gene>
    <name evidence="9" type="ORF">JF922_10160</name>
</gene>
<evidence type="ECO:0000256" key="2">
    <source>
        <dbReference type="ARBA" id="ARBA00022448"/>
    </source>
</evidence>
<keyword evidence="4 7" id="KW-0812">Transmembrane</keyword>
<keyword evidence="5 7" id="KW-1133">Transmembrane helix</keyword>
<evidence type="ECO:0000256" key="4">
    <source>
        <dbReference type="ARBA" id="ARBA00022692"/>
    </source>
</evidence>
<evidence type="ECO:0000313" key="9">
    <source>
        <dbReference type="EMBL" id="MBJ7598433.1"/>
    </source>
</evidence>
<dbReference type="Proteomes" id="UP000612893">
    <property type="component" value="Unassembled WGS sequence"/>
</dbReference>
<evidence type="ECO:0000259" key="8">
    <source>
        <dbReference type="PROSITE" id="PS50928"/>
    </source>
</evidence>
<feature type="transmembrane region" description="Helical" evidence="7">
    <location>
        <begin position="125"/>
        <end position="148"/>
    </location>
</feature>
<feature type="transmembrane region" description="Helical" evidence="7">
    <location>
        <begin position="26"/>
        <end position="49"/>
    </location>
</feature>
<dbReference type="EMBL" id="JAEKNR010000108">
    <property type="protein sequence ID" value="MBJ7598433.1"/>
    <property type="molecule type" value="Genomic_DNA"/>
</dbReference>
<keyword evidence="10" id="KW-1185">Reference proteome</keyword>
<dbReference type="Gene3D" id="1.10.3720.10">
    <property type="entry name" value="MetI-like"/>
    <property type="match status" value="1"/>
</dbReference>
<keyword evidence="6 7" id="KW-0472">Membrane</keyword>
<feature type="transmembrane region" description="Helical" evidence="7">
    <location>
        <begin position="256"/>
        <end position="279"/>
    </location>
</feature>
<accession>A0A934K9Y5</accession>
<dbReference type="RefSeq" id="WP_338201431.1">
    <property type="nucleotide sequence ID" value="NZ_JAEKNR010000108.1"/>
</dbReference>
<feature type="domain" description="ABC transmembrane type-1" evidence="8">
    <location>
        <begin position="90"/>
        <end position="279"/>
    </location>
</feature>
<sequence length="295" mass="31775">MTDAARPSAAGAAGERSQRAPAAASLALRYSALLTLTVVFVAPLVWMLLTSFKTDFDSTRIPPNALPNPFTTQAYETLSSSGQFPVFRWVLNSLIAALGQTLLVLFAASLAAYPLARMDFPGKRVIFAVIVSTLFIPPVVLLIPNYLIVDRLGWLNSLLVVIVPGAAGAFSVFFLRQFYMGMPKELEEAALVDGANRFQIFVSVILPLARTALATLAVLTFLTNWNDFLWPIYVLFSPQNLTLQPGLAALQGAATVHYPVIMAGGVLTSIPVLILFIVAQRHIVQGIASSGLTGR</sequence>
<dbReference type="PROSITE" id="PS50928">
    <property type="entry name" value="ABC_TM1"/>
    <property type="match status" value="1"/>
</dbReference>
<organism evidence="9 10">
    <name type="scientific">Candidatus Nephthysia bennettiae</name>
    <dbReference type="NCBI Taxonomy" id="3127016"/>
    <lineage>
        <taxon>Bacteria</taxon>
        <taxon>Bacillati</taxon>
        <taxon>Candidatus Dormiibacterota</taxon>
        <taxon>Candidatus Dormibacteria</taxon>
        <taxon>Candidatus Dormibacterales</taxon>
        <taxon>Candidatus Dormibacteraceae</taxon>
        <taxon>Candidatus Nephthysia</taxon>
    </lineage>
</organism>
<evidence type="ECO:0000256" key="5">
    <source>
        <dbReference type="ARBA" id="ARBA00022989"/>
    </source>
</evidence>
<dbReference type="PANTHER" id="PTHR43744">
    <property type="entry name" value="ABC TRANSPORTER PERMEASE PROTEIN MG189-RELATED-RELATED"/>
    <property type="match status" value="1"/>
</dbReference>
<feature type="transmembrane region" description="Helical" evidence="7">
    <location>
        <begin position="200"/>
        <end position="222"/>
    </location>
</feature>
<keyword evidence="2 7" id="KW-0813">Transport</keyword>
<evidence type="ECO:0000256" key="6">
    <source>
        <dbReference type="ARBA" id="ARBA00023136"/>
    </source>
</evidence>
<comment type="subcellular location">
    <subcellularLocation>
        <location evidence="1 7">Cell membrane</location>
        <topology evidence="1 7">Multi-pass membrane protein</topology>
    </subcellularLocation>
</comment>
<name>A0A934K9Y5_9BACT</name>
<evidence type="ECO:0000256" key="3">
    <source>
        <dbReference type="ARBA" id="ARBA00022475"/>
    </source>
</evidence>
<dbReference type="PANTHER" id="PTHR43744:SF12">
    <property type="entry name" value="ABC TRANSPORTER PERMEASE PROTEIN MG189-RELATED"/>
    <property type="match status" value="1"/>
</dbReference>
<comment type="similarity">
    <text evidence="7">Belongs to the binding-protein-dependent transport system permease family.</text>
</comment>
<evidence type="ECO:0000256" key="1">
    <source>
        <dbReference type="ARBA" id="ARBA00004651"/>
    </source>
</evidence>
<proteinExistence type="inferred from homology"/>
<protein>
    <submittedName>
        <fullName evidence="9">Carbohydrate ABC transporter permease</fullName>
    </submittedName>
</protein>
<dbReference type="GO" id="GO:0005886">
    <property type="term" value="C:plasma membrane"/>
    <property type="evidence" value="ECO:0007669"/>
    <property type="project" value="UniProtKB-SubCell"/>
</dbReference>